<dbReference type="InterPro" id="IPR045851">
    <property type="entry name" value="AMP-bd_C_sf"/>
</dbReference>
<evidence type="ECO:0000259" key="3">
    <source>
        <dbReference type="Pfam" id="PF13193"/>
    </source>
</evidence>
<organism evidence="4 5">
    <name type="scientific">Actinocorallia longicatena</name>
    <dbReference type="NCBI Taxonomy" id="111803"/>
    <lineage>
        <taxon>Bacteria</taxon>
        <taxon>Bacillati</taxon>
        <taxon>Actinomycetota</taxon>
        <taxon>Actinomycetes</taxon>
        <taxon>Streptosporangiales</taxon>
        <taxon>Thermomonosporaceae</taxon>
        <taxon>Actinocorallia</taxon>
    </lineage>
</organism>
<protein>
    <submittedName>
        <fullName evidence="4">Acyl-CoA synthetase</fullName>
    </submittedName>
</protein>
<name>A0ABP6QC11_9ACTN</name>
<comment type="similarity">
    <text evidence="1">Belongs to the ATP-dependent AMP-binding enzyme family.</text>
</comment>
<dbReference type="PANTHER" id="PTHR43201:SF8">
    <property type="entry name" value="ACYL-COA SYNTHETASE FAMILY MEMBER 3"/>
    <property type="match status" value="1"/>
</dbReference>
<evidence type="ECO:0000259" key="2">
    <source>
        <dbReference type="Pfam" id="PF00501"/>
    </source>
</evidence>
<sequence>MNRLLGDERDQKLTIAGEVLGRQELMARAAGVAGRISGAGCVAVNATASADTVVAVVGALLAGVPVVPLPPDSGIGERRHILGDSGAELLLGTDDLGLPAVPVTGTGDGSFTEPPAGATGLILYTSGTTGPPKGVLISRGAIAAGLDALAEAWAWTPEDRVVHGLPLFHVHGLVLGVLGALRAGSELVHTGRPTPEAYAAARGSLYFGVPTVWSRLASSAVAGELRGARLLVSGSAPLPAPVFAELEARTGHRPVERYGMTETLITISARHDGERLPACVGLPLRGVETRLVHEDGSPAPRDGETPGELVVRAPMIFNGYLNRPEATAEALRDGWFHTGDIATVDAGGRHRIVGRASTDLIKSGGYKIGAGEVENALLAHPAVREAAVLGTPHPDLGEQVTAFVIADGVSAADLISHVGTTLSAHKRPRTVHFVDALPRNALGKVQKKLLRS</sequence>
<dbReference type="Proteomes" id="UP001501237">
    <property type="component" value="Unassembled WGS sequence"/>
</dbReference>
<dbReference type="Gene3D" id="3.40.50.12780">
    <property type="entry name" value="N-terminal domain of ligase-like"/>
    <property type="match status" value="1"/>
</dbReference>
<keyword evidence="5" id="KW-1185">Reference proteome</keyword>
<dbReference type="CDD" id="cd05941">
    <property type="entry name" value="MCS"/>
    <property type="match status" value="1"/>
</dbReference>
<dbReference type="EMBL" id="BAAAUV010000008">
    <property type="protein sequence ID" value="GAA3216774.1"/>
    <property type="molecule type" value="Genomic_DNA"/>
</dbReference>
<dbReference type="PANTHER" id="PTHR43201">
    <property type="entry name" value="ACYL-COA SYNTHETASE"/>
    <property type="match status" value="1"/>
</dbReference>
<feature type="domain" description="AMP-dependent synthetase/ligase" evidence="2">
    <location>
        <begin position="40"/>
        <end position="321"/>
    </location>
</feature>
<evidence type="ECO:0000313" key="5">
    <source>
        <dbReference type="Proteomes" id="UP001501237"/>
    </source>
</evidence>
<dbReference type="NCBIfam" id="NF005858">
    <property type="entry name" value="PRK07787.1"/>
    <property type="match status" value="1"/>
</dbReference>
<dbReference type="InterPro" id="IPR000873">
    <property type="entry name" value="AMP-dep_synth/lig_dom"/>
</dbReference>
<proteinExistence type="inferred from homology"/>
<dbReference type="RefSeq" id="WP_344830073.1">
    <property type="nucleotide sequence ID" value="NZ_BAAAUV010000008.1"/>
</dbReference>
<dbReference type="Gene3D" id="3.30.300.30">
    <property type="match status" value="1"/>
</dbReference>
<dbReference type="InterPro" id="IPR020845">
    <property type="entry name" value="AMP-binding_CS"/>
</dbReference>
<dbReference type="InterPro" id="IPR025110">
    <property type="entry name" value="AMP-bd_C"/>
</dbReference>
<gene>
    <name evidence="4" type="ORF">GCM10010468_39100</name>
</gene>
<dbReference type="InterPro" id="IPR042099">
    <property type="entry name" value="ANL_N_sf"/>
</dbReference>
<feature type="domain" description="AMP-binding enzyme C-terminal" evidence="3">
    <location>
        <begin position="372"/>
        <end position="444"/>
    </location>
</feature>
<reference evidence="5" key="1">
    <citation type="journal article" date="2019" name="Int. J. Syst. Evol. Microbiol.">
        <title>The Global Catalogue of Microorganisms (GCM) 10K type strain sequencing project: providing services to taxonomists for standard genome sequencing and annotation.</title>
        <authorList>
            <consortium name="The Broad Institute Genomics Platform"/>
            <consortium name="The Broad Institute Genome Sequencing Center for Infectious Disease"/>
            <person name="Wu L."/>
            <person name="Ma J."/>
        </authorList>
    </citation>
    <scope>NUCLEOTIDE SEQUENCE [LARGE SCALE GENOMIC DNA]</scope>
    <source>
        <strain evidence="5">JCM 9377</strain>
    </source>
</reference>
<dbReference type="Pfam" id="PF13193">
    <property type="entry name" value="AMP-binding_C"/>
    <property type="match status" value="1"/>
</dbReference>
<dbReference type="Pfam" id="PF00501">
    <property type="entry name" value="AMP-binding"/>
    <property type="match status" value="1"/>
</dbReference>
<accession>A0ABP6QC11</accession>
<dbReference type="SUPFAM" id="SSF56801">
    <property type="entry name" value="Acetyl-CoA synthetase-like"/>
    <property type="match status" value="1"/>
</dbReference>
<dbReference type="PROSITE" id="PS00455">
    <property type="entry name" value="AMP_BINDING"/>
    <property type="match status" value="1"/>
</dbReference>
<comment type="caution">
    <text evidence="4">The sequence shown here is derived from an EMBL/GenBank/DDBJ whole genome shotgun (WGS) entry which is preliminary data.</text>
</comment>
<evidence type="ECO:0000256" key="1">
    <source>
        <dbReference type="ARBA" id="ARBA00006432"/>
    </source>
</evidence>
<evidence type="ECO:0000313" key="4">
    <source>
        <dbReference type="EMBL" id="GAA3216774.1"/>
    </source>
</evidence>